<gene>
    <name evidence="1" type="ORF">GCM10010170_020880</name>
</gene>
<organism evidence="1 2">
    <name type="scientific">Dactylosporangium salmoneum</name>
    <dbReference type="NCBI Taxonomy" id="53361"/>
    <lineage>
        <taxon>Bacteria</taxon>
        <taxon>Bacillati</taxon>
        <taxon>Actinomycetota</taxon>
        <taxon>Actinomycetes</taxon>
        <taxon>Micromonosporales</taxon>
        <taxon>Micromonosporaceae</taxon>
        <taxon>Dactylosporangium</taxon>
    </lineage>
</organism>
<dbReference type="EMBL" id="BAAARV010000019">
    <property type="protein sequence ID" value="GAA2339015.1"/>
    <property type="molecule type" value="Genomic_DNA"/>
</dbReference>
<reference evidence="1 2" key="1">
    <citation type="journal article" date="2019" name="Int. J. Syst. Evol. Microbiol.">
        <title>The Global Catalogue of Microorganisms (GCM) 10K type strain sequencing project: providing services to taxonomists for standard genome sequencing and annotation.</title>
        <authorList>
            <consortium name="The Broad Institute Genomics Platform"/>
            <consortium name="The Broad Institute Genome Sequencing Center for Infectious Disease"/>
            <person name="Wu L."/>
            <person name="Ma J."/>
        </authorList>
    </citation>
    <scope>NUCLEOTIDE SEQUENCE [LARGE SCALE GENOMIC DNA]</scope>
    <source>
        <strain evidence="1 2">JCM 3272</strain>
    </source>
</reference>
<name>A0ABN3FWH0_9ACTN</name>
<protein>
    <submittedName>
        <fullName evidence="1">Uncharacterized protein</fullName>
    </submittedName>
</protein>
<proteinExistence type="predicted"/>
<evidence type="ECO:0000313" key="1">
    <source>
        <dbReference type="EMBL" id="GAA2339015.1"/>
    </source>
</evidence>
<sequence length="108" mass="11741">MLPVMTVGEPVVMQVYCRVEVVVDDPVAVAELAVRRLRDAGIDWSREQDTVEDAAAELREDLAQALASVVDPERMLADVPGVEVRRGRWWAKHGSPSARFAPGFAAGG</sequence>
<dbReference type="Proteomes" id="UP001501444">
    <property type="component" value="Unassembled WGS sequence"/>
</dbReference>
<accession>A0ABN3FWH0</accession>
<evidence type="ECO:0000313" key="2">
    <source>
        <dbReference type="Proteomes" id="UP001501444"/>
    </source>
</evidence>
<comment type="caution">
    <text evidence="1">The sequence shown here is derived from an EMBL/GenBank/DDBJ whole genome shotgun (WGS) entry which is preliminary data.</text>
</comment>
<keyword evidence="2" id="KW-1185">Reference proteome</keyword>